<organism evidence="3">
    <name type="scientific">uncultured Caudovirales phage</name>
    <dbReference type="NCBI Taxonomy" id="2100421"/>
    <lineage>
        <taxon>Viruses</taxon>
        <taxon>Duplodnaviria</taxon>
        <taxon>Heunggongvirae</taxon>
        <taxon>Uroviricota</taxon>
        <taxon>Caudoviricetes</taxon>
        <taxon>Peduoviridae</taxon>
        <taxon>Maltschvirus</taxon>
        <taxon>Maltschvirus maltsch</taxon>
    </lineage>
</organism>
<dbReference type="EMBL" id="LR796183">
    <property type="protein sequence ID" value="CAB4124878.1"/>
    <property type="molecule type" value="Genomic_DNA"/>
</dbReference>
<keyword evidence="3" id="KW-0378">Hydrolase</keyword>
<dbReference type="GO" id="GO:0016998">
    <property type="term" value="P:cell wall macromolecule catabolic process"/>
    <property type="evidence" value="ECO:0007669"/>
    <property type="project" value="InterPro"/>
</dbReference>
<proteinExistence type="predicted"/>
<accession>A0A6J5KR31</accession>
<dbReference type="InterPro" id="IPR052354">
    <property type="entry name" value="Cell_Wall_Dynamics_Protein"/>
</dbReference>
<dbReference type="PANTHER" id="PTHR34408">
    <property type="entry name" value="FAMILY PROTEIN, PUTATIVE-RELATED"/>
    <property type="match status" value="1"/>
</dbReference>
<dbReference type="GO" id="GO:0006032">
    <property type="term" value="P:chitin catabolic process"/>
    <property type="evidence" value="ECO:0007669"/>
    <property type="project" value="InterPro"/>
</dbReference>
<dbReference type="SUPFAM" id="SSF53955">
    <property type="entry name" value="Lysozyme-like"/>
    <property type="match status" value="1"/>
</dbReference>
<feature type="domain" description="Glycoside hydrolase family 19 catalytic" evidence="2">
    <location>
        <begin position="84"/>
        <end position="139"/>
    </location>
</feature>
<keyword evidence="1" id="KW-0472">Membrane</keyword>
<gene>
    <name evidence="3" type="ORF">UFOVP63_38</name>
</gene>
<sequence length="264" mass="28789">MPTLADDLRALSPKVKPETIKALADAASVLDAYEINTPLRKCHFWAQACHESGGFRHMHEIWGPSPAQKGYEGRKNLGNTVSGDGYLFRGRGLFQLTGRANYKSMSEKIGVDLLKDPEKAADPSIALKIACEYWKSHKLNSLADADDIVKITKRINGGTNGLEARKTDLAHCKKMWLHAETTPAPVPAKVITESKQANSAIVVGALGSVGAAKEIVTQVQEANDLFTTVLGLFSNPQFLMMAVVVGLGGAIWYWRKKHLEEHGV</sequence>
<evidence type="ECO:0000256" key="1">
    <source>
        <dbReference type="SAM" id="Phobius"/>
    </source>
</evidence>
<dbReference type="PANTHER" id="PTHR34408:SF1">
    <property type="entry name" value="GLYCOSYL HYDROLASE FAMILY 19 DOMAIN-CONTAINING PROTEIN HI_1415"/>
    <property type="match status" value="1"/>
</dbReference>
<keyword evidence="1" id="KW-0812">Transmembrane</keyword>
<evidence type="ECO:0000313" key="3">
    <source>
        <dbReference type="EMBL" id="CAB4124878.1"/>
    </source>
</evidence>
<reference evidence="3" key="1">
    <citation type="submission" date="2020-04" db="EMBL/GenBank/DDBJ databases">
        <authorList>
            <person name="Chiriac C."/>
            <person name="Salcher M."/>
            <person name="Ghai R."/>
            <person name="Kavagutti S V."/>
        </authorList>
    </citation>
    <scope>NUCLEOTIDE SEQUENCE</scope>
</reference>
<keyword evidence="1" id="KW-1133">Transmembrane helix</keyword>
<feature type="transmembrane region" description="Helical" evidence="1">
    <location>
        <begin position="238"/>
        <end position="254"/>
    </location>
</feature>
<evidence type="ECO:0000259" key="2">
    <source>
        <dbReference type="Pfam" id="PF00182"/>
    </source>
</evidence>
<dbReference type="InterPro" id="IPR023346">
    <property type="entry name" value="Lysozyme-like_dom_sf"/>
</dbReference>
<dbReference type="Gene3D" id="1.10.530.10">
    <property type="match status" value="1"/>
</dbReference>
<dbReference type="Pfam" id="PF00182">
    <property type="entry name" value="Glyco_hydro_19"/>
    <property type="match status" value="1"/>
</dbReference>
<name>A0A6J5KR31_9CAUD</name>
<protein>
    <submittedName>
        <fullName evidence="3">Glycoside hydrolase, family 19, catalytic</fullName>
    </submittedName>
</protein>
<dbReference type="InterPro" id="IPR000726">
    <property type="entry name" value="Glyco_hydro_19_cat"/>
</dbReference>
<dbReference type="GO" id="GO:0004568">
    <property type="term" value="F:chitinase activity"/>
    <property type="evidence" value="ECO:0007669"/>
    <property type="project" value="InterPro"/>
</dbReference>